<evidence type="ECO:0000313" key="6">
    <source>
        <dbReference type="Proteomes" id="UP000825935"/>
    </source>
</evidence>
<dbReference type="FunFam" id="3.40.50.2000:FF:000056">
    <property type="entry name" value="Glycosyltransferase"/>
    <property type="match status" value="1"/>
</dbReference>
<keyword evidence="3" id="KW-0328">Glycosyltransferase</keyword>
<keyword evidence="6" id="KW-1185">Reference proteome</keyword>
<dbReference type="PROSITE" id="PS00375">
    <property type="entry name" value="UDPGT"/>
    <property type="match status" value="1"/>
</dbReference>
<name>A0A8T2VGH3_CERRI</name>
<dbReference type="SUPFAM" id="SSF53756">
    <property type="entry name" value="UDP-Glycosyltransferase/glycogen phosphorylase"/>
    <property type="match status" value="2"/>
</dbReference>
<reference evidence="5" key="1">
    <citation type="submission" date="2021-08" db="EMBL/GenBank/DDBJ databases">
        <title>WGS assembly of Ceratopteris richardii.</title>
        <authorList>
            <person name="Marchant D.B."/>
            <person name="Chen G."/>
            <person name="Jenkins J."/>
            <person name="Shu S."/>
            <person name="Leebens-Mack J."/>
            <person name="Grimwood J."/>
            <person name="Schmutz J."/>
            <person name="Soltis P."/>
            <person name="Soltis D."/>
            <person name="Chen Z.-H."/>
        </authorList>
    </citation>
    <scope>NUCLEOTIDE SEQUENCE</scope>
    <source>
        <strain evidence="5">Whitten #5841</strain>
        <tissue evidence="5">Leaf</tissue>
    </source>
</reference>
<dbReference type="OrthoDB" id="5835829at2759"/>
<accession>A0A8T2VGH3</accession>
<dbReference type="PANTHER" id="PTHR11926">
    <property type="entry name" value="GLUCOSYL/GLUCURONOSYL TRANSFERASES"/>
    <property type="match status" value="1"/>
</dbReference>
<evidence type="ECO:0000256" key="2">
    <source>
        <dbReference type="ARBA" id="ARBA00022679"/>
    </source>
</evidence>
<proteinExistence type="inferred from homology"/>
<comment type="similarity">
    <text evidence="1 3">Belongs to the UDP-glycosyltransferase family.</text>
</comment>
<sequence length="562" mass="63132">MGKPHAIVFPIPLQGHINPMLTIAKTLNSSGIQVTFLLTERILSLVRLNNGQISTIHTHPCKDLLYTNGSDRRSNEEEGAAIRNELYHAVTEKDSTYGHHEMRYDTDNENTHGGSNLSRHSITVDRTHNSTHEEDKVDEHPDFKDACIQFEILPDSAFPSDKSLTMSALAVMFLNSISVVRKKLEDILESLQQKGRAATCIISDSFVPWTQDVANKFNIPRIEFWSSSVTVYSMGYHIPHLISQGYLPVPQGVGYNSCIDIIPGLAPFRLVDFFYTHSISSPVFDLVSKAFSRAKESHRVLVNSFYDLEKSIVDALRKEGILIEPIGPLISLSGDESSTHMLREKDKLTVTSMSLYASEEDCLDWLNKQEAGSVIYVSFGSMVKIGKDEIQELIKGLEGSEQPYLLVVRPDMHFMECRETSSRGRVCCWAPQVRVLGHPAVSGFLTHCGWNSIIESICMGVPMIGCPQESEQHTNFKFMRDEWRVAIGLDNWQCLCDEPLASRTKIEGKAVQRAVMNLMRGEDGIQLRERMRNLQQSALSHVRARSTVLQALLAGMQDDHLP</sequence>
<dbReference type="InterPro" id="IPR002213">
    <property type="entry name" value="UDP_glucos_trans"/>
</dbReference>
<evidence type="ECO:0000256" key="4">
    <source>
        <dbReference type="RuleBase" id="RU362057"/>
    </source>
</evidence>
<dbReference type="Proteomes" id="UP000825935">
    <property type="component" value="Chromosome 2"/>
</dbReference>
<protein>
    <recommendedName>
        <fullName evidence="4">Glycosyltransferase</fullName>
        <ecNumber evidence="4">2.4.1.-</ecNumber>
    </recommendedName>
</protein>
<dbReference type="GO" id="GO:0080044">
    <property type="term" value="F:quercetin 7-O-glucosyltransferase activity"/>
    <property type="evidence" value="ECO:0007669"/>
    <property type="project" value="TreeGrafter"/>
</dbReference>
<dbReference type="OMA" id="SITWLNT"/>
<dbReference type="CDD" id="cd03784">
    <property type="entry name" value="GT1_Gtf-like"/>
    <property type="match status" value="1"/>
</dbReference>
<keyword evidence="2 3" id="KW-0808">Transferase</keyword>
<dbReference type="Pfam" id="PF00201">
    <property type="entry name" value="UDPGT"/>
    <property type="match status" value="1"/>
</dbReference>
<organism evidence="5 6">
    <name type="scientific">Ceratopteris richardii</name>
    <name type="common">Triangle waterfern</name>
    <dbReference type="NCBI Taxonomy" id="49495"/>
    <lineage>
        <taxon>Eukaryota</taxon>
        <taxon>Viridiplantae</taxon>
        <taxon>Streptophyta</taxon>
        <taxon>Embryophyta</taxon>
        <taxon>Tracheophyta</taxon>
        <taxon>Polypodiopsida</taxon>
        <taxon>Polypodiidae</taxon>
        <taxon>Polypodiales</taxon>
        <taxon>Pteridineae</taxon>
        <taxon>Pteridaceae</taxon>
        <taxon>Parkerioideae</taxon>
        <taxon>Ceratopteris</taxon>
    </lineage>
</organism>
<dbReference type="PANTHER" id="PTHR11926:SF774">
    <property type="entry name" value="UDP-GLYCOSYLTRANSFERASE 85A1-RELATED"/>
    <property type="match status" value="1"/>
</dbReference>
<evidence type="ECO:0000256" key="1">
    <source>
        <dbReference type="ARBA" id="ARBA00009995"/>
    </source>
</evidence>
<gene>
    <name evidence="5" type="ORF">KP509_02G108600</name>
</gene>
<dbReference type="InterPro" id="IPR035595">
    <property type="entry name" value="UDP_glycos_trans_CS"/>
</dbReference>
<dbReference type="Gene3D" id="3.40.50.2000">
    <property type="entry name" value="Glycogen Phosphorylase B"/>
    <property type="match status" value="3"/>
</dbReference>
<evidence type="ECO:0000313" key="5">
    <source>
        <dbReference type="EMBL" id="KAH7445134.1"/>
    </source>
</evidence>
<evidence type="ECO:0000256" key="3">
    <source>
        <dbReference type="RuleBase" id="RU003718"/>
    </source>
</evidence>
<comment type="caution">
    <text evidence="5">The sequence shown here is derived from an EMBL/GenBank/DDBJ whole genome shotgun (WGS) entry which is preliminary data.</text>
</comment>
<dbReference type="AlphaFoldDB" id="A0A8T2VGH3"/>
<dbReference type="EC" id="2.4.1.-" evidence="4"/>
<dbReference type="EMBL" id="CM035407">
    <property type="protein sequence ID" value="KAH7445134.1"/>
    <property type="molecule type" value="Genomic_DNA"/>
</dbReference>
<dbReference type="GO" id="GO:0080043">
    <property type="term" value="F:quercetin 3-O-glucosyltransferase activity"/>
    <property type="evidence" value="ECO:0007669"/>
    <property type="project" value="TreeGrafter"/>
</dbReference>
<dbReference type="EMBL" id="CM035407">
    <property type="protein sequence ID" value="KAH7445132.1"/>
    <property type="molecule type" value="Genomic_DNA"/>
</dbReference>